<gene>
    <name evidence="12" type="ORF">DFR50_14940</name>
</gene>
<dbReference type="SMART" id="SM00382">
    <property type="entry name" value="AAA"/>
    <property type="match status" value="2"/>
</dbReference>
<evidence type="ECO:0000256" key="9">
    <source>
        <dbReference type="ARBA" id="ARBA00022967"/>
    </source>
</evidence>
<feature type="domain" description="ABC transporter" evidence="11">
    <location>
        <begin position="246"/>
        <end position="501"/>
    </location>
</feature>
<dbReference type="SUPFAM" id="SSF52540">
    <property type="entry name" value="P-loop containing nucleoside triphosphate hydrolases"/>
    <property type="match status" value="2"/>
</dbReference>
<evidence type="ECO:0000256" key="6">
    <source>
        <dbReference type="ARBA" id="ARBA00022737"/>
    </source>
</evidence>
<keyword evidence="13" id="KW-1185">Reference proteome</keyword>
<proteinExistence type="inferred from homology"/>
<dbReference type="PANTHER" id="PTHR43790">
    <property type="entry name" value="CARBOHYDRATE TRANSPORT ATP-BINDING PROTEIN MG119-RELATED"/>
    <property type="match status" value="1"/>
</dbReference>
<comment type="caution">
    <text evidence="12">The sequence shown here is derived from an EMBL/GenBank/DDBJ whole genome shotgun (WGS) entry which is preliminary data.</text>
</comment>
<dbReference type="Gene3D" id="3.40.50.300">
    <property type="entry name" value="P-loop containing nucleotide triphosphate hydrolases"/>
    <property type="match status" value="2"/>
</dbReference>
<accession>A0A366EKC0</accession>
<dbReference type="OrthoDB" id="9805029at2"/>
<dbReference type="FunFam" id="3.40.50.300:FF:000127">
    <property type="entry name" value="Ribose import ATP-binding protein RbsA"/>
    <property type="match status" value="1"/>
</dbReference>
<comment type="similarity">
    <text evidence="2">Belongs to the ABC transporter superfamily.</text>
</comment>
<dbReference type="GO" id="GO:0005886">
    <property type="term" value="C:plasma membrane"/>
    <property type="evidence" value="ECO:0007669"/>
    <property type="project" value="UniProtKB-SubCell"/>
</dbReference>
<evidence type="ECO:0000256" key="3">
    <source>
        <dbReference type="ARBA" id="ARBA00022448"/>
    </source>
</evidence>
<keyword evidence="5" id="KW-0762">Sugar transport</keyword>
<keyword evidence="10" id="KW-0472">Membrane</keyword>
<sequence length="508" mass="54216">MSAAATVPLLEVKGLEKSFPGVRALSGVSFDVRPGEVHALLGENGAGKSTLIKIVSGVYQPDAGEILIDGRAMRFAAPEDARRAGVATIYQELLLFPELTVAENIFLGHAPRASGGRIDWRAMTAKAEALLASLDIDDLAADQVVGSLSVGHRQRVEILRALSHDARILIMDEPTAALTEADVTRLFAIVRRLKERGVGIVYISHRLDELFQIADRVTVLRDGAWVGARDMADTNAAELVQMMVGRRIDNLFPKIAAPIGAPVLQARGLVRNPTTRDVSLEVRAGEIVGLAGLVGSGRSELAQVLFGITPAERGEIRLDGQAVRIDSPERARAGGIAYVPEDRGAQGLVRAMSVLHNFSLAALGGLSRLGFIDRAAERRMAEAGVLRFGVKTSSVDELAGRLSGGNQQKIVLGKWLANNPKLLILDEPTRGIDVGAKAEIHRLMCELAGEGVAILMISSELPEVLGMSDRVLVMREGRLVAEFDRAHATSQAVGAAMMGGDDPMERAA</sequence>
<dbReference type="InterPro" id="IPR017871">
    <property type="entry name" value="ABC_transporter-like_CS"/>
</dbReference>
<evidence type="ECO:0000313" key="13">
    <source>
        <dbReference type="Proteomes" id="UP000253529"/>
    </source>
</evidence>
<dbReference type="PANTHER" id="PTHR43790:SF3">
    <property type="entry name" value="D-ALLOSE IMPORT ATP-BINDING PROTEIN ALSA-RELATED"/>
    <property type="match status" value="1"/>
</dbReference>
<evidence type="ECO:0000259" key="11">
    <source>
        <dbReference type="PROSITE" id="PS50893"/>
    </source>
</evidence>
<protein>
    <submittedName>
        <fullName evidence="12">Monosaccharide ABC transporter ATP-binding protein (CUT2 family)</fullName>
    </submittedName>
</protein>
<dbReference type="PROSITE" id="PS00211">
    <property type="entry name" value="ABC_TRANSPORTER_1"/>
    <property type="match status" value="1"/>
</dbReference>
<dbReference type="InterPro" id="IPR003439">
    <property type="entry name" value="ABC_transporter-like_ATP-bd"/>
</dbReference>
<keyword evidence="4" id="KW-1003">Cell membrane</keyword>
<dbReference type="AlphaFoldDB" id="A0A366EKC0"/>
<dbReference type="RefSeq" id="WP_113893244.1">
    <property type="nucleotide sequence ID" value="NZ_QNRK01000049.1"/>
</dbReference>
<dbReference type="Proteomes" id="UP000253529">
    <property type="component" value="Unassembled WGS sequence"/>
</dbReference>
<reference evidence="12 13" key="1">
    <citation type="submission" date="2018-06" db="EMBL/GenBank/DDBJ databases">
        <title>Genomic Encyclopedia of Type Strains, Phase IV (KMG-IV): sequencing the most valuable type-strain genomes for metagenomic binning, comparative biology and taxonomic classification.</title>
        <authorList>
            <person name="Goeker M."/>
        </authorList>
    </citation>
    <scope>NUCLEOTIDE SEQUENCE [LARGE SCALE GENOMIC DNA]</scope>
    <source>
        <strain evidence="12 13">DSM 24875</strain>
    </source>
</reference>
<evidence type="ECO:0000313" key="12">
    <source>
        <dbReference type="EMBL" id="RBP02841.1"/>
    </source>
</evidence>
<keyword evidence="3" id="KW-0813">Transport</keyword>
<dbReference type="InterPro" id="IPR027417">
    <property type="entry name" value="P-loop_NTPase"/>
</dbReference>
<dbReference type="InterPro" id="IPR050107">
    <property type="entry name" value="ABC_carbohydrate_import_ATPase"/>
</dbReference>
<keyword evidence="9" id="KW-1278">Translocase</keyword>
<dbReference type="EMBL" id="QNRK01000049">
    <property type="protein sequence ID" value="RBP02841.1"/>
    <property type="molecule type" value="Genomic_DNA"/>
</dbReference>
<dbReference type="CDD" id="cd03215">
    <property type="entry name" value="ABC_Carb_Monos_II"/>
    <property type="match status" value="1"/>
</dbReference>
<evidence type="ECO:0000256" key="1">
    <source>
        <dbReference type="ARBA" id="ARBA00004202"/>
    </source>
</evidence>
<feature type="domain" description="ABC transporter" evidence="11">
    <location>
        <begin position="10"/>
        <end position="247"/>
    </location>
</feature>
<evidence type="ECO:0000256" key="10">
    <source>
        <dbReference type="ARBA" id="ARBA00023136"/>
    </source>
</evidence>
<evidence type="ECO:0000256" key="8">
    <source>
        <dbReference type="ARBA" id="ARBA00022840"/>
    </source>
</evidence>
<keyword evidence="7" id="KW-0547">Nucleotide-binding</keyword>
<evidence type="ECO:0000256" key="5">
    <source>
        <dbReference type="ARBA" id="ARBA00022597"/>
    </source>
</evidence>
<evidence type="ECO:0000256" key="4">
    <source>
        <dbReference type="ARBA" id="ARBA00022475"/>
    </source>
</evidence>
<dbReference type="GO" id="GO:0016887">
    <property type="term" value="F:ATP hydrolysis activity"/>
    <property type="evidence" value="ECO:0007669"/>
    <property type="project" value="InterPro"/>
</dbReference>
<dbReference type="Pfam" id="PF00005">
    <property type="entry name" value="ABC_tran"/>
    <property type="match status" value="2"/>
</dbReference>
<keyword evidence="8 12" id="KW-0067">ATP-binding</keyword>
<dbReference type="PROSITE" id="PS50893">
    <property type="entry name" value="ABC_TRANSPORTER_2"/>
    <property type="match status" value="2"/>
</dbReference>
<dbReference type="CDD" id="cd03216">
    <property type="entry name" value="ABC_Carb_Monos_I"/>
    <property type="match status" value="1"/>
</dbReference>
<dbReference type="InterPro" id="IPR003593">
    <property type="entry name" value="AAA+_ATPase"/>
</dbReference>
<organism evidence="12 13">
    <name type="scientific">Roseiarcus fermentans</name>
    <dbReference type="NCBI Taxonomy" id="1473586"/>
    <lineage>
        <taxon>Bacteria</taxon>
        <taxon>Pseudomonadati</taxon>
        <taxon>Pseudomonadota</taxon>
        <taxon>Alphaproteobacteria</taxon>
        <taxon>Hyphomicrobiales</taxon>
        <taxon>Roseiarcaceae</taxon>
        <taxon>Roseiarcus</taxon>
    </lineage>
</organism>
<evidence type="ECO:0000256" key="7">
    <source>
        <dbReference type="ARBA" id="ARBA00022741"/>
    </source>
</evidence>
<keyword evidence="6" id="KW-0677">Repeat</keyword>
<dbReference type="GO" id="GO:0005524">
    <property type="term" value="F:ATP binding"/>
    <property type="evidence" value="ECO:0007669"/>
    <property type="project" value="UniProtKB-KW"/>
</dbReference>
<name>A0A366EKC0_9HYPH</name>
<comment type="subcellular location">
    <subcellularLocation>
        <location evidence="1">Cell membrane</location>
        <topology evidence="1">Peripheral membrane protein</topology>
    </subcellularLocation>
</comment>
<evidence type="ECO:0000256" key="2">
    <source>
        <dbReference type="ARBA" id="ARBA00005417"/>
    </source>
</evidence>